<dbReference type="RefSeq" id="WP_307234970.1">
    <property type="nucleotide sequence ID" value="NZ_JAUSVF010000002.1"/>
</dbReference>
<dbReference type="EC" id="3.1.26.4" evidence="5"/>
<evidence type="ECO:0000256" key="5">
    <source>
        <dbReference type="ARBA" id="ARBA00012180"/>
    </source>
</evidence>
<protein>
    <recommendedName>
        <fullName evidence="5">ribonuclease H</fullName>
        <ecNumber evidence="5">3.1.26.4</ecNumber>
    </recommendedName>
</protein>
<comment type="caution">
    <text evidence="12">The sequence shown here is derived from an EMBL/GenBank/DDBJ whole genome shotgun (WGS) entry which is preliminary data.</text>
</comment>
<dbReference type="SUPFAM" id="SSF53098">
    <property type="entry name" value="Ribonuclease H-like"/>
    <property type="match status" value="1"/>
</dbReference>
<name>A0ABU0BZ15_9HYPH</name>
<keyword evidence="13" id="KW-1185">Reference proteome</keyword>
<proteinExistence type="inferred from homology"/>
<dbReference type="PANTHER" id="PTHR10642">
    <property type="entry name" value="RIBONUCLEASE H1"/>
    <property type="match status" value="1"/>
</dbReference>
<keyword evidence="10" id="KW-0460">Magnesium</keyword>
<feature type="domain" description="RNase H type-1" evidence="11">
    <location>
        <begin position="4"/>
        <end position="156"/>
    </location>
</feature>
<keyword evidence="7" id="KW-0479">Metal-binding</keyword>
<dbReference type="InterPro" id="IPR022892">
    <property type="entry name" value="RNaseHI"/>
</dbReference>
<evidence type="ECO:0000256" key="4">
    <source>
        <dbReference type="ARBA" id="ARBA00011245"/>
    </source>
</evidence>
<evidence type="ECO:0000256" key="6">
    <source>
        <dbReference type="ARBA" id="ARBA00022722"/>
    </source>
</evidence>
<sequence length="166" mass="18164">MMPTHDGLHVFADGSFEPNSGYGGWAFAAYRDGEEIASVFGGGANSANNEMEVSAVLKAVSWINTHARAEDAVVWSDSVYAVTGSNQWRHIWKNNGWKKIVANKNKRGRTVPFVKLWQELDFQLLQNPKVSVAWCKGHVGIPGNEKADELADCGSMLAARSKAATR</sequence>
<evidence type="ECO:0000313" key="13">
    <source>
        <dbReference type="Proteomes" id="UP001230207"/>
    </source>
</evidence>
<evidence type="ECO:0000256" key="1">
    <source>
        <dbReference type="ARBA" id="ARBA00000077"/>
    </source>
</evidence>
<comment type="cofactor">
    <cofactor evidence="2">
        <name>Mg(2+)</name>
        <dbReference type="ChEBI" id="CHEBI:18420"/>
    </cofactor>
</comment>
<dbReference type="Proteomes" id="UP001230207">
    <property type="component" value="Unassembled WGS sequence"/>
</dbReference>
<dbReference type="PROSITE" id="PS50879">
    <property type="entry name" value="RNASE_H_1"/>
    <property type="match status" value="1"/>
</dbReference>
<dbReference type="Pfam" id="PF00075">
    <property type="entry name" value="RNase_H"/>
    <property type="match status" value="1"/>
</dbReference>
<evidence type="ECO:0000313" key="12">
    <source>
        <dbReference type="EMBL" id="MDQ0322911.1"/>
    </source>
</evidence>
<keyword evidence="6" id="KW-0540">Nuclease</keyword>
<evidence type="ECO:0000256" key="8">
    <source>
        <dbReference type="ARBA" id="ARBA00022759"/>
    </source>
</evidence>
<dbReference type="EMBL" id="JAUSVF010000002">
    <property type="protein sequence ID" value="MDQ0322911.1"/>
    <property type="molecule type" value="Genomic_DNA"/>
</dbReference>
<dbReference type="InterPro" id="IPR050092">
    <property type="entry name" value="RNase_H"/>
</dbReference>
<gene>
    <name evidence="12" type="ORF">QO002_005117</name>
</gene>
<comment type="subunit">
    <text evidence="4">Monomer.</text>
</comment>
<keyword evidence="9 12" id="KW-0378">Hydrolase</keyword>
<keyword evidence="8" id="KW-0255">Endonuclease</keyword>
<evidence type="ECO:0000256" key="9">
    <source>
        <dbReference type="ARBA" id="ARBA00022801"/>
    </source>
</evidence>
<dbReference type="InterPro" id="IPR036397">
    <property type="entry name" value="RNaseH_sf"/>
</dbReference>
<evidence type="ECO:0000256" key="7">
    <source>
        <dbReference type="ARBA" id="ARBA00022723"/>
    </source>
</evidence>
<organism evidence="12 13">
    <name type="scientific">Pararhizobium capsulatum DSM 1112</name>
    <dbReference type="NCBI Taxonomy" id="1121113"/>
    <lineage>
        <taxon>Bacteria</taxon>
        <taxon>Pseudomonadati</taxon>
        <taxon>Pseudomonadota</taxon>
        <taxon>Alphaproteobacteria</taxon>
        <taxon>Hyphomicrobiales</taxon>
        <taxon>Rhizobiaceae</taxon>
        <taxon>Rhizobium/Agrobacterium group</taxon>
        <taxon>Pararhizobium</taxon>
    </lineage>
</organism>
<evidence type="ECO:0000256" key="3">
    <source>
        <dbReference type="ARBA" id="ARBA00005300"/>
    </source>
</evidence>
<dbReference type="InterPro" id="IPR002156">
    <property type="entry name" value="RNaseH_domain"/>
</dbReference>
<evidence type="ECO:0000259" key="11">
    <source>
        <dbReference type="PROSITE" id="PS50879"/>
    </source>
</evidence>
<dbReference type="InterPro" id="IPR012337">
    <property type="entry name" value="RNaseH-like_sf"/>
</dbReference>
<dbReference type="PANTHER" id="PTHR10642:SF26">
    <property type="entry name" value="RIBONUCLEASE H1"/>
    <property type="match status" value="1"/>
</dbReference>
<comment type="similarity">
    <text evidence="3">Belongs to the RNase H family.</text>
</comment>
<dbReference type="Gene3D" id="3.30.420.10">
    <property type="entry name" value="Ribonuclease H-like superfamily/Ribonuclease H"/>
    <property type="match status" value="1"/>
</dbReference>
<dbReference type="GO" id="GO:0004523">
    <property type="term" value="F:RNA-DNA hybrid ribonuclease activity"/>
    <property type="evidence" value="ECO:0007669"/>
    <property type="project" value="UniProtKB-EC"/>
</dbReference>
<reference evidence="12 13" key="1">
    <citation type="submission" date="2023-07" db="EMBL/GenBank/DDBJ databases">
        <title>Genomic Encyclopedia of Type Strains, Phase IV (KMG-IV): sequencing the most valuable type-strain genomes for metagenomic binning, comparative biology and taxonomic classification.</title>
        <authorList>
            <person name="Goeker M."/>
        </authorList>
    </citation>
    <scope>NUCLEOTIDE SEQUENCE [LARGE SCALE GENOMIC DNA]</scope>
    <source>
        <strain evidence="12 13">DSM 1112</strain>
    </source>
</reference>
<dbReference type="CDD" id="cd09278">
    <property type="entry name" value="RNase_HI_prokaryote_like"/>
    <property type="match status" value="1"/>
</dbReference>
<evidence type="ECO:0000256" key="10">
    <source>
        <dbReference type="ARBA" id="ARBA00022842"/>
    </source>
</evidence>
<evidence type="ECO:0000256" key="2">
    <source>
        <dbReference type="ARBA" id="ARBA00001946"/>
    </source>
</evidence>
<comment type="catalytic activity">
    <reaction evidence="1">
        <text>Endonucleolytic cleavage to 5'-phosphomonoester.</text>
        <dbReference type="EC" id="3.1.26.4"/>
    </reaction>
</comment>
<accession>A0ABU0BZ15</accession>